<comment type="caution">
    <text evidence="8">The sequence shown here is derived from an EMBL/GenBank/DDBJ whole genome shotgun (WGS) entry which is preliminary data.</text>
</comment>
<dbReference type="NCBIfam" id="TIGR02937">
    <property type="entry name" value="sigma70-ECF"/>
    <property type="match status" value="1"/>
</dbReference>
<keyword evidence="5" id="KW-0804">Transcription</keyword>
<evidence type="ECO:0000259" key="7">
    <source>
        <dbReference type="Pfam" id="PF08281"/>
    </source>
</evidence>
<name>A0ABW5WDH8_9PSEU</name>
<evidence type="ECO:0000256" key="1">
    <source>
        <dbReference type="ARBA" id="ARBA00010641"/>
    </source>
</evidence>
<dbReference type="Pfam" id="PF04542">
    <property type="entry name" value="Sigma70_r2"/>
    <property type="match status" value="1"/>
</dbReference>
<dbReference type="InterPro" id="IPR039425">
    <property type="entry name" value="RNA_pol_sigma-70-like"/>
</dbReference>
<dbReference type="RefSeq" id="WP_377393508.1">
    <property type="nucleotide sequence ID" value="NZ_JBHSAN010000035.1"/>
</dbReference>
<reference evidence="9" key="1">
    <citation type="journal article" date="2019" name="Int. J. Syst. Evol. Microbiol.">
        <title>The Global Catalogue of Microorganisms (GCM) 10K type strain sequencing project: providing services to taxonomists for standard genome sequencing and annotation.</title>
        <authorList>
            <consortium name="The Broad Institute Genomics Platform"/>
            <consortium name="The Broad Institute Genome Sequencing Center for Infectious Disease"/>
            <person name="Wu L."/>
            <person name="Ma J."/>
        </authorList>
    </citation>
    <scope>NUCLEOTIDE SEQUENCE [LARGE SCALE GENOMIC DNA]</scope>
    <source>
        <strain evidence="9">IBRC-M 10906</strain>
    </source>
</reference>
<dbReference type="InterPro" id="IPR013325">
    <property type="entry name" value="RNA_pol_sigma_r2"/>
</dbReference>
<comment type="similarity">
    <text evidence="1">Belongs to the sigma-70 factor family. ECF subfamily.</text>
</comment>
<gene>
    <name evidence="8" type="ORF">ACFS2C_19530</name>
</gene>
<evidence type="ECO:0000256" key="4">
    <source>
        <dbReference type="ARBA" id="ARBA00023125"/>
    </source>
</evidence>
<keyword evidence="9" id="KW-1185">Reference proteome</keyword>
<keyword evidence="4" id="KW-0238">DNA-binding</keyword>
<organism evidence="8 9">
    <name type="scientific">Prauserella oleivorans</name>
    <dbReference type="NCBI Taxonomy" id="1478153"/>
    <lineage>
        <taxon>Bacteria</taxon>
        <taxon>Bacillati</taxon>
        <taxon>Actinomycetota</taxon>
        <taxon>Actinomycetes</taxon>
        <taxon>Pseudonocardiales</taxon>
        <taxon>Pseudonocardiaceae</taxon>
        <taxon>Prauserella</taxon>
    </lineage>
</organism>
<evidence type="ECO:0000256" key="3">
    <source>
        <dbReference type="ARBA" id="ARBA00023082"/>
    </source>
</evidence>
<dbReference type="Proteomes" id="UP001597478">
    <property type="component" value="Unassembled WGS sequence"/>
</dbReference>
<dbReference type="EMBL" id="JBHUOF010000034">
    <property type="protein sequence ID" value="MFD2801585.1"/>
    <property type="molecule type" value="Genomic_DNA"/>
</dbReference>
<evidence type="ECO:0000256" key="2">
    <source>
        <dbReference type="ARBA" id="ARBA00023015"/>
    </source>
</evidence>
<dbReference type="InterPro" id="IPR013324">
    <property type="entry name" value="RNA_pol_sigma_r3/r4-like"/>
</dbReference>
<dbReference type="Gene3D" id="1.10.10.10">
    <property type="entry name" value="Winged helix-like DNA-binding domain superfamily/Winged helix DNA-binding domain"/>
    <property type="match status" value="1"/>
</dbReference>
<evidence type="ECO:0000313" key="9">
    <source>
        <dbReference type="Proteomes" id="UP001597478"/>
    </source>
</evidence>
<dbReference type="InterPro" id="IPR007627">
    <property type="entry name" value="RNA_pol_sigma70_r2"/>
</dbReference>
<dbReference type="InterPro" id="IPR036388">
    <property type="entry name" value="WH-like_DNA-bd_sf"/>
</dbReference>
<dbReference type="SUPFAM" id="SSF88659">
    <property type="entry name" value="Sigma3 and sigma4 domains of RNA polymerase sigma factors"/>
    <property type="match status" value="1"/>
</dbReference>
<dbReference type="PANTHER" id="PTHR43133:SF58">
    <property type="entry name" value="ECF RNA POLYMERASE SIGMA FACTOR SIGD"/>
    <property type="match status" value="1"/>
</dbReference>
<dbReference type="Gene3D" id="1.10.1740.10">
    <property type="match status" value="1"/>
</dbReference>
<feature type="domain" description="RNA polymerase sigma-70 region 2" evidence="6">
    <location>
        <begin position="34"/>
        <end position="101"/>
    </location>
</feature>
<evidence type="ECO:0000313" key="8">
    <source>
        <dbReference type="EMBL" id="MFD2801585.1"/>
    </source>
</evidence>
<proteinExistence type="inferred from homology"/>
<keyword evidence="3" id="KW-0731">Sigma factor</keyword>
<dbReference type="PANTHER" id="PTHR43133">
    <property type="entry name" value="RNA POLYMERASE ECF-TYPE SIGMA FACTO"/>
    <property type="match status" value="1"/>
</dbReference>
<dbReference type="InterPro" id="IPR014284">
    <property type="entry name" value="RNA_pol_sigma-70_dom"/>
</dbReference>
<dbReference type="Pfam" id="PF08281">
    <property type="entry name" value="Sigma70_r4_2"/>
    <property type="match status" value="1"/>
</dbReference>
<keyword evidence="2" id="KW-0805">Transcription regulation</keyword>
<sequence length="195" mass="20894">MTAPDAPTPNHDDIAALVPAAAAADSHAVGTLLGRLRPMIVSYCRGRLGRGSGHPTADDIAQDVLLAAFRALPRFGHAPETFLPYTMGIARNKIADAFRKAPRDSHVPLEWAADEAVAESTPEAAALDRERRDHLAALLAELTPAQREILTLRLLVGLTPAETAEVIGSTPGAVRVGQHRALNALRRRLRETRCA</sequence>
<accession>A0ABW5WDH8</accession>
<protein>
    <submittedName>
        <fullName evidence="8">Sigma-70 family RNA polymerase sigma factor</fullName>
    </submittedName>
</protein>
<feature type="domain" description="RNA polymerase sigma factor 70 region 4 type 2" evidence="7">
    <location>
        <begin position="135"/>
        <end position="185"/>
    </location>
</feature>
<evidence type="ECO:0000256" key="5">
    <source>
        <dbReference type="ARBA" id="ARBA00023163"/>
    </source>
</evidence>
<dbReference type="CDD" id="cd06171">
    <property type="entry name" value="Sigma70_r4"/>
    <property type="match status" value="1"/>
</dbReference>
<dbReference type="SUPFAM" id="SSF88946">
    <property type="entry name" value="Sigma2 domain of RNA polymerase sigma factors"/>
    <property type="match status" value="1"/>
</dbReference>
<evidence type="ECO:0000259" key="6">
    <source>
        <dbReference type="Pfam" id="PF04542"/>
    </source>
</evidence>
<dbReference type="InterPro" id="IPR013249">
    <property type="entry name" value="RNA_pol_sigma70_r4_t2"/>
</dbReference>